<dbReference type="Gene3D" id="3.40.1620.10">
    <property type="entry name" value="YefM-like domain"/>
    <property type="match status" value="1"/>
</dbReference>
<evidence type="ECO:0000256" key="1">
    <source>
        <dbReference type="ARBA" id="ARBA00009981"/>
    </source>
</evidence>
<gene>
    <name evidence="2" type="ORF">RS84_01492</name>
</gene>
<dbReference type="STRING" id="273678.RS84_01492"/>
<evidence type="ECO:0008006" key="4">
    <source>
        <dbReference type="Google" id="ProtNLM"/>
    </source>
</evidence>
<name>A0A0M2HTP8_9MICO</name>
<dbReference type="AlphaFoldDB" id="A0A0M2HTP8"/>
<comment type="caution">
    <text evidence="2">The sequence shown here is derived from an EMBL/GenBank/DDBJ whole genome shotgun (WGS) entry which is preliminary data.</text>
</comment>
<organism evidence="2 3">
    <name type="scientific">Microbacterium hydrocarbonoxydans</name>
    <dbReference type="NCBI Taxonomy" id="273678"/>
    <lineage>
        <taxon>Bacteria</taxon>
        <taxon>Bacillati</taxon>
        <taxon>Actinomycetota</taxon>
        <taxon>Actinomycetes</taxon>
        <taxon>Micrococcales</taxon>
        <taxon>Microbacteriaceae</taxon>
        <taxon>Microbacterium</taxon>
    </lineage>
</organism>
<keyword evidence="3" id="KW-1185">Reference proteome</keyword>
<comment type="similarity">
    <text evidence="1">Belongs to the phD/YefM antitoxin family.</text>
</comment>
<accession>A0A0M2HTP8</accession>
<dbReference type="SUPFAM" id="SSF143120">
    <property type="entry name" value="YefM-like"/>
    <property type="match status" value="1"/>
</dbReference>
<protein>
    <recommendedName>
        <fullName evidence="4">Antitoxin</fullName>
    </recommendedName>
</protein>
<proteinExistence type="inferred from homology"/>
<evidence type="ECO:0000313" key="3">
    <source>
        <dbReference type="Proteomes" id="UP000033900"/>
    </source>
</evidence>
<dbReference type="InterPro" id="IPR036165">
    <property type="entry name" value="YefM-like_sf"/>
</dbReference>
<sequence>MAIQVNMHEAKSQLSALVERVLAGEQVTIARAGNPVIDLVIHREDRPVIGALKGTFTYDADAFDDADAEVREMFYGSAD</sequence>
<dbReference type="EMBL" id="JYJB01000008">
    <property type="protein sequence ID" value="KJL47864.1"/>
    <property type="molecule type" value="Genomic_DNA"/>
</dbReference>
<evidence type="ECO:0000313" key="2">
    <source>
        <dbReference type="EMBL" id="KJL47864.1"/>
    </source>
</evidence>
<dbReference type="NCBIfam" id="TIGR01552">
    <property type="entry name" value="phd_fam"/>
    <property type="match status" value="1"/>
</dbReference>
<dbReference type="OrthoDB" id="33091at2"/>
<dbReference type="PATRIC" id="fig|273678.4.peg.1490"/>
<dbReference type="RefSeq" id="WP_045257146.1">
    <property type="nucleotide sequence ID" value="NZ_JYJB01000008.1"/>
</dbReference>
<dbReference type="Proteomes" id="UP000033900">
    <property type="component" value="Unassembled WGS sequence"/>
</dbReference>
<reference evidence="2 3" key="1">
    <citation type="submission" date="2015-02" db="EMBL/GenBank/DDBJ databases">
        <title>Draft genome sequences of ten Microbacterium spp. with emphasis on heavy metal contaminated environments.</title>
        <authorList>
            <person name="Corretto E."/>
        </authorList>
    </citation>
    <scope>NUCLEOTIDE SEQUENCE [LARGE SCALE GENOMIC DNA]</scope>
    <source>
        <strain evidence="2 3">SA35</strain>
    </source>
</reference>